<protein>
    <submittedName>
        <fullName evidence="1">Uncharacterized protein</fullName>
    </submittedName>
</protein>
<evidence type="ECO:0000313" key="1">
    <source>
        <dbReference type="EMBL" id="OAH53916.1"/>
    </source>
</evidence>
<sequence>MILLEAVKFHGLFRLWNVQEKIVTEPLFFSEILKCIVDDGNDWDPGMLDWYHEEEINFDNWKEMKIQVLPIMINNQDSSFADSD</sequence>
<dbReference type="Proteomes" id="UP000077271">
    <property type="component" value="Unassembled WGS sequence"/>
</dbReference>
<evidence type="ECO:0000313" key="2">
    <source>
        <dbReference type="Proteomes" id="UP000077271"/>
    </source>
</evidence>
<dbReference type="OrthoDB" id="2978027at2"/>
<dbReference type="RefSeq" id="WP_063975416.1">
    <property type="nucleotide sequence ID" value="NZ_LQWZ01000035.1"/>
</dbReference>
<dbReference type="AlphaFoldDB" id="A0A177KLR6"/>
<accession>A0A177KLR6</accession>
<name>A0A177KLR6_9BACI</name>
<reference evidence="1 2" key="1">
    <citation type="submission" date="2016-01" db="EMBL/GenBank/DDBJ databases">
        <title>Investigation of taxonomic status of Bacillus aminovorans.</title>
        <authorList>
            <person name="Verma A."/>
            <person name="Pal Y."/>
            <person name="Krishnamurthi S."/>
        </authorList>
    </citation>
    <scope>NUCLEOTIDE SEQUENCE [LARGE SCALE GENOMIC DNA]</scope>
    <source>
        <strain evidence="1 2">DSM 4337</strain>
    </source>
</reference>
<dbReference type="EMBL" id="LQWZ01000035">
    <property type="protein sequence ID" value="OAH53916.1"/>
    <property type="molecule type" value="Genomic_DNA"/>
</dbReference>
<organism evidence="1 2">
    <name type="scientific">Domibacillus aminovorans</name>
    <dbReference type="NCBI Taxonomy" id="29332"/>
    <lineage>
        <taxon>Bacteria</taxon>
        <taxon>Bacillati</taxon>
        <taxon>Bacillota</taxon>
        <taxon>Bacilli</taxon>
        <taxon>Bacillales</taxon>
        <taxon>Bacillaceae</taxon>
        <taxon>Domibacillus</taxon>
    </lineage>
</organism>
<gene>
    <name evidence="1" type="ORF">AWH48_11650</name>
</gene>
<proteinExistence type="predicted"/>
<comment type="caution">
    <text evidence="1">The sequence shown here is derived from an EMBL/GenBank/DDBJ whole genome shotgun (WGS) entry which is preliminary data.</text>
</comment>